<name>A0ACA8R327_METAZ</name>
<accession>A0ACA8R327</accession>
<evidence type="ECO:0000313" key="2">
    <source>
        <dbReference type="Proteomes" id="UP000825015"/>
    </source>
</evidence>
<dbReference type="Proteomes" id="UP000825015">
    <property type="component" value="Chromosome"/>
</dbReference>
<keyword evidence="2" id="KW-1185">Reference proteome</keyword>
<organism evidence="1 2">
    <name type="scientific">Methanobrevibacter arboriphilus</name>
    <dbReference type="NCBI Taxonomy" id="39441"/>
    <lineage>
        <taxon>Archaea</taxon>
        <taxon>Methanobacteriati</taxon>
        <taxon>Methanobacteriota</taxon>
        <taxon>Methanomada group</taxon>
        <taxon>Methanobacteria</taxon>
        <taxon>Methanobacteriales</taxon>
        <taxon>Methanobacteriaceae</taxon>
        <taxon>Methanobrevibacter</taxon>
    </lineage>
</organism>
<proteinExistence type="predicted"/>
<dbReference type="EMBL" id="AP019779">
    <property type="protein sequence ID" value="BBL61699.1"/>
    <property type="molecule type" value="Genomic_DNA"/>
</dbReference>
<sequence>MVKVAIFPPNSLILADLIERKGHEVLALQKAVRKKVKDPDIDSPPMNLTEEDPIKGLKYAAIEVPSGVRGRMSLIGPLIEEAEAAIIVEDAPFGFGCIGCARTNELSIFNLRKRGVPTLELKYPKNKDETTDMVNKINTFLDSLPKSLESSESSKTSENSETLEDSDISDISSNKELKEDE</sequence>
<reference evidence="1" key="1">
    <citation type="submission" date="2019-06" db="EMBL/GenBank/DDBJ databases">
        <title>Complete genome sequence of Methanobrevibacter arboriphilus strain SA.</title>
        <authorList>
            <person name="Asakawa S."/>
        </authorList>
    </citation>
    <scope>NUCLEOTIDE SEQUENCE</scope>
    <source>
        <strain evidence="1">SA</strain>
    </source>
</reference>
<gene>
    <name evidence="1" type="ORF">MarbSA_07390</name>
</gene>
<protein>
    <submittedName>
        <fullName evidence="1">Methanogenesis marker 5 protein</fullName>
    </submittedName>
</protein>
<evidence type="ECO:0000313" key="1">
    <source>
        <dbReference type="EMBL" id="BBL61699.1"/>
    </source>
</evidence>